<evidence type="ECO:0000313" key="1">
    <source>
        <dbReference type="EMBL" id="MPN41226.1"/>
    </source>
</evidence>
<reference evidence="1" key="1">
    <citation type="submission" date="2019-08" db="EMBL/GenBank/DDBJ databases">
        <authorList>
            <person name="Kucharzyk K."/>
            <person name="Murdoch R.W."/>
            <person name="Higgins S."/>
            <person name="Loffler F."/>
        </authorList>
    </citation>
    <scope>NUCLEOTIDE SEQUENCE</scope>
</reference>
<dbReference type="AlphaFoldDB" id="A0A645HRK6"/>
<protein>
    <submittedName>
        <fullName evidence="1">Uncharacterized protein</fullName>
    </submittedName>
</protein>
<dbReference type="EMBL" id="VSSQ01098130">
    <property type="protein sequence ID" value="MPN41226.1"/>
    <property type="molecule type" value="Genomic_DNA"/>
</dbReference>
<accession>A0A645HRK6</accession>
<proteinExistence type="predicted"/>
<name>A0A645HRK6_9ZZZZ</name>
<comment type="caution">
    <text evidence="1">The sequence shown here is derived from an EMBL/GenBank/DDBJ whole genome shotgun (WGS) entry which is preliminary data.</text>
</comment>
<sequence length="100" mass="11297">MNLGVINAYADTAWSSNPENIEGFRTWFTVDTDPTSGKSKVIETVNADGSRTLIIPIVQHWNDDKNDYDRSDADPTFTYIITFQEVDGKAKVSNTDWYNS</sequence>
<organism evidence="1">
    <name type="scientific">bioreactor metagenome</name>
    <dbReference type="NCBI Taxonomy" id="1076179"/>
    <lineage>
        <taxon>unclassified sequences</taxon>
        <taxon>metagenomes</taxon>
        <taxon>ecological metagenomes</taxon>
    </lineage>
</organism>
<gene>
    <name evidence="1" type="ORF">SDC9_188768</name>
</gene>